<proteinExistence type="predicted"/>
<dbReference type="EMBL" id="JAZDUA010000320">
    <property type="protein sequence ID" value="KAK7794753.1"/>
    <property type="molecule type" value="Genomic_DNA"/>
</dbReference>
<feature type="domain" description="Plasmid pRiA4b Orf3-like" evidence="1">
    <location>
        <begin position="12"/>
        <end position="211"/>
    </location>
</feature>
<organism evidence="2 3">
    <name type="scientific">Gryllus longicercus</name>
    <dbReference type="NCBI Taxonomy" id="2509291"/>
    <lineage>
        <taxon>Eukaryota</taxon>
        <taxon>Metazoa</taxon>
        <taxon>Ecdysozoa</taxon>
        <taxon>Arthropoda</taxon>
        <taxon>Hexapoda</taxon>
        <taxon>Insecta</taxon>
        <taxon>Pterygota</taxon>
        <taxon>Neoptera</taxon>
        <taxon>Polyneoptera</taxon>
        <taxon>Orthoptera</taxon>
        <taxon>Ensifera</taxon>
        <taxon>Gryllidea</taxon>
        <taxon>Grylloidea</taxon>
        <taxon>Gryllidae</taxon>
        <taxon>Gryllinae</taxon>
        <taxon>Gryllus</taxon>
    </lineage>
</organism>
<sequence length="241" mass="28629">MLKFLRSHEHDVYQFRITLRDFFPPIWRRIQVPRTYNFWDLHMAIQSVMGWSDSHFHQFTLMTPTSKRIRSKVIIIPKLKNQDDIELNKENILSSKEAVLSEFFLCPKMSPKVVYEYDFLSGWELEVRFEKFVAAESGKKYPCCKSGGLASPPEQISGPEAYKEFVKYYTKYVKEINQEKEEKCKCIQECMHSIAPRLSVVGFDPDVFNPESVDFYDPESFWEYFVKKIVTVQKNWMFASY</sequence>
<evidence type="ECO:0000313" key="2">
    <source>
        <dbReference type="EMBL" id="KAK7794753.1"/>
    </source>
</evidence>
<dbReference type="AlphaFoldDB" id="A0AAN9YYV1"/>
<dbReference type="Pfam" id="PF07929">
    <property type="entry name" value="PRiA4_ORF3"/>
    <property type="match status" value="1"/>
</dbReference>
<dbReference type="PANTHER" id="PTHR41878:SF1">
    <property type="entry name" value="TNPR PROTEIN"/>
    <property type="match status" value="1"/>
</dbReference>
<dbReference type="SUPFAM" id="SSF159941">
    <property type="entry name" value="MM3350-like"/>
    <property type="match status" value="1"/>
</dbReference>
<dbReference type="PANTHER" id="PTHR41878">
    <property type="entry name" value="LEXA REPRESSOR-RELATED"/>
    <property type="match status" value="1"/>
</dbReference>
<keyword evidence="3" id="KW-1185">Reference proteome</keyword>
<dbReference type="Gene3D" id="3.10.290.30">
    <property type="entry name" value="MM3350-like"/>
    <property type="match status" value="1"/>
</dbReference>
<dbReference type="InterPro" id="IPR012912">
    <property type="entry name" value="Plasmid_pRiA4b_Orf3-like"/>
</dbReference>
<name>A0AAN9YYV1_9ORTH</name>
<evidence type="ECO:0000313" key="3">
    <source>
        <dbReference type="Proteomes" id="UP001378592"/>
    </source>
</evidence>
<reference evidence="2 3" key="1">
    <citation type="submission" date="2024-03" db="EMBL/GenBank/DDBJ databases">
        <title>The genome assembly and annotation of the cricket Gryllus longicercus Weissman &amp; Gray.</title>
        <authorList>
            <person name="Szrajer S."/>
            <person name="Gray D."/>
            <person name="Ylla G."/>
        </authorList>
    </citation>
    <scope>NUCLEOTIDE SEQUENCE [LARGE SCALE GENOMIC DNA]</scope>
    <source>
        <strain evidence="2">DAG 2021-001</strain>
        <tissue evidence="2">Whole body minus gut</tissue>
    </source>
</reference>
<evidence type="ECO:0000259" key="1">
    <source>
        <dbReference type="Pfam" id="PF07929"/>
    </source>
</evidence>
<accession>A0AAN9YYV1</accession>
<gene>
    <name evidence="2" type="ORF">R5R35_000779</name>
</gene>
<dbReference type="Proteomes" id="UP001378592">
    <property type="component" value="Unassembled WGS sequence"/>
</dbReference>
<comment type="caution">
    <text evidence="2">The sequence shown here is derived from an EMBL/GenBank/DDBJ whole genome shotgun (WGS) entry which is preliminary data.</text>
</comment>
<protein>
    <recommendedName>
        <fullName evidence="1">Plasmid pRiA4b Orf3-like domain-containing protein</fullName>
    </recommendedName>
</protein>
<dbReference type="InterPro" id="IPR024047">
    <property type="entry name" value="MM3350-like_sf"/>
</dbReference>